<evidence type="ECO:0000256" key="2">
    <source>
        <dbReference type="ARBA" id="ARBA00001946"/>
    </source>
</evidence>
<keyword evidence="5 11" id="KW-0479">Metal-binding</keyword>
<dbReference type="GO" id="GO:0006020">
    <property type="term" value="P:inositol metabolic process"/>
    <property type="evidence" value="ECO:0007669"/>
    <property type="project" value="TreeGrafter"/>
</dbReference>
<evidence type="ECO:0000313" key="12">
    <source>
        <dbReference type="EMBL" id="RFF31018.1"/>
    </source>
</evidence>
<reference evidence="12 13" key="1">
    <citation type="submission" date="2018-08" db="EMBL/GenBank/DDBJ databases">
        <title>Wenzhouxiangella salilacus sp. nov., a novel bacterium isolated from a saline lake in Xinjiang Province, China.</title>
        <authorList>
            <person name="Han S."/>
        </authorList>
    </citation>
    <scope>NUCLEOTIDE SEQUENCE [LARGE SCALE GENOMIC DNA]</scope>
    <source>
        <strain evidence="12 13">XDB06</strain>
    </source>
</reference>
<comment type="catalytic activity">
    <reaction evidence="1">
        <text>a myo-inositol phosphate + H2O = myo-inositol + phosphate</text>
        <dbReference type="Rhea" id="RHEA:24056"/>
        <dbReference type="ChEBI" id="CHEBI:15377"/>
        <dbReference type="ChEBI" id="CHEBI:17268"/>
        <dbReference type="ChEBI" id="CHEBI:43474"/>
        <dbReference type="ChEBI" id="CHEBI:84139"/>
        <dbReference type="EC" id="3.1.3.25"/>
    </reaction>
</comment>
<evidence type="ECO:0000256" key="4">
    <source>
        <dbReference type="ARBA" id="ARBA00013106"/>
    </source>
</evidence>
<evidence type="ECO:0000256" key="1">
    <source>
        <dbReference type="ARBA" id="ARBA00001033"/>
    </source>
</evidence>
<evidence type="ECO:0000256" key="10">
    <source>
        <dbReference type="ARBA" id="ARBA00030730"/>
    </source>
</evidence>
<evidence type="ECO:0000256" key="9">
    <source>
        <dbReference type="ARBA" id="ARBA00023884"/>
    </source>
</evidence>
<dbReference type="EC" id="3.1.3.25" evidence="4"/>
<dbReference type="SUPFAM" id="SSF56655">
    <property type="entry name" value="Carbohydrate phosphatase"/>
    <property type="match status" value="1"/>
</dbReference>
<feature type="binding site" evidence="11">
    <location>
        <position position="76"/>
    </location>
    <ligand>
        <name>Mg(2+)</name>
        <dbReference type="ChEBI" id="CHEBI:18420"/>
        <label>1</label>
        <note>catalytic</note>
    </ligand>
</feature>
<evidence type="ECO:0000256" key="3">
    <source>
        <dbReference type="ARBA" id="ARBA00009759"/>
    </source>
</evidence>
<proteinExistence type="inferred from homology"/>
<keyword evidence="13" id="KW-1185">Reference proteome</keyword>
<dbReference type="PROSITE" id="PS00629">
    <property type="entry name" value="IMP_1"/>
    <property type="match status" value="1"/>
</dbReference>
<name>A0A3E1K9V0_9GAMM</name>
<feature type="binding site" evidence="11">
    <location>
        <position position="78"/>
    </location>
    <ligand>
        <name>Mg(2+)</name>
        <dbReference type="ChEBI" id="CHEBI:18420"/>
        <label>1</label>
        <note>catalytic</note>
    </ligand>
</feature>
<gene>
    <name evidence="12" type="ORF">DZC52_06065</name>
</gene>
<keyword evidence="7" id="KW-0805">Transcription regulation</keyword>
<dbReference type="Gene3D" id="3.40.190.80">
    <property type="match status" value="1"/>
</dbReference>
<dbReference type="Pfam" id="PF00459">
    <property type="entry name" value="Inositol_P"/>
    <property type="match status" value="1"/>
</dbReference>
<dbReference type="Proteomes" id="UP000260351">
    <property type="component" value="Unassembled WGS sequence"/>
</dbReference>
<dbReference type="GO" id="GO:0007165">
    <property type="term" value="P:signal transduction"/>
    <property type="evidence" value="ECO:0007669"/>
    <property type="project" value="TreeGrafter"/>
</dbReference>
<dbReference type="EMBL" id="QUZK01000025">
    <property type="protein sequence ID" value="RFF31018.1"/>
    <property type="molecule type" value="Genomic_DNA"/>
</dbReference>
<dbReference type="FunFam" id="3.30.540.10:FF:000003">
    <property type="entry name" value="Inositol-1-monophosphatase"/>
    <property type="match status" value="1"/>
</dbReference>
<evidence type="ECO:0000256" key="11">
    <source>
        <dbReference type="PIRSR" id="PIRSR600760-2"/>
    </source>
</evidence>
<dbReference type="GO" id="GO:0031564">
    <property type="term" value="P:transcription antitermination"/>
    <property type="evidence" value="ECO:0007669"/>
    <property type="project" value="UniProtKB-KW"/>
</dbReference>
<comment type="similarity">
    <text evidence="3">Belongs to the inositol monophosphatase superfamily.</text>
</comment>
<dbReference type="GO" id="GO:0046872">
    <property type="term" value="F:metal ion binding"/>
    <property type="evidence" value="ECO:0007669"/>
    <property type="project" value="UniProtKB-KW"/>
</dbReference>
<evidence type="ECO:0000256" key="7">
    <source>
        <dbReference type="ARBA" id="ARBA00022814"/>
    </source>
</evidence>
<sequence length="247" mass="27097">MRVALAAADAADDIAMRHFGRDLEVELKSDESPVTIADREAEQAIRAVIRERFPDHAVYGEEYGRDGDSDCLWLIDPIDGTRSFIRSLPFWSTQIALMVDGELVLGVSSAPTFGERARAIKGRGAFINDRPVRVRDIERLEDADVCFGNLRTLSRGEGWAWIGELVSRAARSRGYGDFYSYHRLADGGQDVVVESDVNILDIAALAVIVDEAGGSFTDLDGRKPDLDTTSVLAACPGLHRQLLSSRS</sequence>
<keyword evidence="6" id="KW-0378">Hydrolase</keyword>
<dbReference type="PANTHER" id="PTHR20854">
    <property type="entry name" value="INOSITOL MONOPHOSPHATASE"/>
    <property type="match status" value="1"/>
</dbReference>
<evidence type="ECO:0000256" key="8">
    <source>
        <dbReference type="ARBA" id="ARBA00022842"/>
    </source>
</evidence>
<dbReference type="InterPro" id="IPR000760">
    <property type="entry name" value="Inositol_monophosphatase-like"/>
</dbReference>
<feature type="binding site" evidence="11">
    <location>
        <position position="201"/>
    </location>
    <ligand>
        <name>Mg(2+)</name>
        <dbReference type="ChEBI" id="CHEBI:18420"/>
        <label>1</label>
        <note>catalytic</note>
    </ligand>
</feature>
<dbReference type="PRINTS" id="PR00377">
    <property type="entry name" value="IMPHPHTASES"/>
</dbReference>
<keyword evidence="8 11" id="KW-0460">Magnesium</keyword>
<dbReference type="OrthoDB" id="9785695at2"/>
<dbReference type="PANTHER" id="PTHR20854:SF4">
    <property type="entry name" value="INOSITOL-1-MONOPHOSPHATASE-RELATED"/>
    <property type="match status" value="1"/>
</dbReference>
<evidence type="ECO:0000256" key="5">
    <source>
        <dbReference type="ARBA" id="ARBA00022723"/>
    </source>
</evidence>
<organism evidence="12 13">
    <name type="scientific">Wenzhouxiangella sediminis</name>
    <dbReference type="NCBI Taxonomy" id="1792836"/>
    <lineage>
        <taxon>Bacteria</taxon>
        <taxon>Pseudomonadati</taxon>
        <taxon>Pseudomonadota</taxon>
        <taxon>Gammaproteobacteria</taxon>
        <taxon>Chromatiales</taxon>
        <taxon>Wenzhouxiangellaceae</taxon>
        <taxon>Wenzhouxiangella</taxon>
    </lineage>
</organism>
<feature type="binding site" evidence="11">
    <location>
        <position position="61"/>
    </location>
    <ligand>
        <name>Mg(2+)</name>
        <dbReference type="ChEBI" id="CHEBI:18420"/>
        <label>1</label>
        <note>catalytic</note>
    </ligand>
</feature>
<dbReference type="GO" id="GO:0008934">
    <property type="term" value="F:inositol monophosphate 1-phosphatase activity"/>
    <property type="evidence" value="ECO:0007669"/>
    <property type="project" value="TreeGrafter"/>
</dbReference>
<dbReference type="Gene3D" id="3.30.540.10">
    <property type="entry name" value="Fructose-1,6-Bisphosphatase, subunit A, domain 1"/>
    <property type="match status" value="1"/>
</dbReference>
<dbReference type="InterPro" id="IPR020583">
    <property type="entry name" value="Inositol_monoP_metal-BS"/>
</dbReference>
<comment type="caution">
    <text evidence="12">The sequence shown here is derived from an EMBL/GenBank/DDBJ whole genome shotgun (WGS) entry which is preliminary data.</text>
</comment>
<keyword evidence="7" id="KW-0804">Transcription</keyword>
<evidence type="ECO:0000256" key="6">
    <source>
        <dbReference type="ARBA" id="ARBA00022801"/>
    </source>
</evidence>
<comment type="cofactor">
    <cofactor evidence="2 11">
        <name>Mg(2+)</name>
        <dbReference type="ChEBI" id="CHEBI:18420"/>
    </cofactor>
</comment>
<keyword evidence="7" id="KW-0889">Transcription antitermination</keyword>
<feature type="binding site" evidence="11">
    <location>
        <position position="79"/>
    </location>
    <ligand>
        <name>Mg(2+)</name>
        <dbReference type="ChEBI" id="CHEBI:18420"/>
        <label>1</label>
        <note>catalytic</note>
    </ligand>
</feature>
<protein>
    <recommendedName>
        <fullName evidence="9">Nus factor SuhB</fullName>
        <ecNumber evidence="4">3.1.3.25</ecNumber>
    </recommendedName>
    <alternativeName>
        <fullName evidence="10">Inositol-1-monophosphatase</fullName>
    </alternativeName>
</protein>
<accession>A0A3E1K9V0</accession>
<evidence type="ECO:0000313" key="13">
    <source>
        <dbReference type="Proteomes" id="UP000260351"/>
    </source>
</evidence>
<dbReference type="AlphaFoldDB" id="A0A3E1K9V0"/>